<dbReference type="EMBL" id="ACWF01000158">
    <property type="protein sequence ID" value="EHL73343.1"/>
    <property type="molecule type" value="Genomic_DNA"/>
</dbReference>
<dbReference type="AlphaFoldDB" id="G9QQ29"/>
<keyword evidence="1" id="KW-0472">Membrane</keyword>
<feature type="transmembrane region" description="Helical" evidence="1">
    <location>
        <begin position="7"/>
        <end position="30"/>
    </location>
</feature>
<protein>
    <submittedName>
        <fullName evidence="2">TIGR04086 family putative membrane protein</fullName>
    </submittedName>
</protein>
<accession>G9QQ29</accession>
<dbReference type="Proteomes" id="UP000011747">
    <property type="component" value="Unassembled WGS sequence"/>
</dbReference>
<comment type="caution">
    <text evidence="2">The sequence shown here is derived from an EMBL/GenBank/DDBJ whole genome shotgun (WGS) entry which is preliminary data.</text>
</comment>
<feature type="transmembrane region" description="Helical" evidence="1">
    <location>
        <begin position="42"/>
        <end position="60"/>
    </location>
</feature>
<keyword evidence="1" id="KW-0812">Transmembrane</keyword>
<dbReference type="RefSeq" id="WP_003355487.1">
    <property type="nucleotide sequence ID" value="NZ_JH414764.1"/>
</dbReference>
<keyword evidence="3" id="KW-1185">Reference proteome</keyword>
<evidence type="ECO:0000313" key="3">
    <source>
        <dbReference type="Proteomes" id="UP000011747"/>
    </source>
</evidence>
<evidence type="ECO:0000313" key="2">
    <source>
        <dbReference type="EMBL" id="EHL73343.1"/>
    </source>
</evidence>
<reference evidence="2 3" key="1">
    <citation type="submission" date="2011-09" db="EMBL/GenBank/DDBJ databases">
        <title>The Genome Sequence of Bacillus smithii 7_3_47FAA.</title>
        <authorList>
            <consortium name="The Broad Institute Genome Sequencing Platform"/>
            <person name="Earl A."/>
            <person name="Ward D."/>
            <person name="Feldgarden M."/>
            <person name="Gevers D."/>
            <person name="Daigneault M."/>
            <person name="Strauss J."/>
            <person name="Allen-Vercoe E."/>
            <person name="Young S.K."/>
            <person name="Zeng Q."/>
            <person name="Gargeya S."/>
            <person name="Fitzgerald M."/>
            <person name="Haas B."/>
            <person name="Abouelleil A."/>
            <person name="Alvarado L."/>
            <person name="Arachchi H.M."/>
            <person name="Berlin A."/>
            <person name="Brown A."/>
            <person name="Chapman S.B."/>
            <person name="Chen Z."/>
            <person name="Dunbar C."/>
            <person name="Freedman E."/>
            <person name="Gearin G."/>
            <person name="Goldberg J."/>
            <person name="Griggs A."/>
            <person name="Gujja S."/>
            <person name="Heiman D."/>
            <person name="Howarth C."/>
            <person name="Larson L."/>
            <person name="Lui A."/>
            <person name="MacDonald P.J.P."/>
            <person name="Montmayeur A."/>
            <person name="Murphy C."/>
            <person name="Neiman D."/>
            <person name="Pearson M."/>
            <person name="Priest M."/>
            <person name="Roberts A."/>
            <person name="Saif S."/>
            <person name="Shea T."/>
            <person name="Shenoy N."/>
            <person name="Sisk P."/>
            <person name="Stolte C."/>
            <person name="Sykes S."/>
            <person name="Wortman J."/>
            <person name="Nusbaum C."/>
            <person name="Birren B."/>
        </authorList>
    </citation>
    <scope>NUCLEOTIDE SEQUENCE [LARGE SCALE GENOMIC DNA]</scope>
    <source>
        <strain evidence="2 3">7_3_47FAA</strain>
    </source>
</reference>
<name>G9QQ29_9BACI</name>
<dbReference type="Pfam" id="PF12670">
    <property type="entry name" value="DUF3792"/>
    <property type="match status" value="1"/>
</dbReference>
<feature type="transmembrane region" description="Helical" evidence="1">
    <location>
        <begin position="67"/>
        <end position="87"/>
    </location>
</feature>
<organism evidence="2 3">
    <name type="scientific">Bacillus smithii 7_3_47FAA</name>
    <dbReference type="NCBI Taxonomy" id="665952"/>
    <lineage>
        <taxon>Bacteria</taxon>
        <taxon>Bacillati</taxon>
        <taxon>Bacillota</taxon>
        <taxon>Bacilli</taxon>
        <taxon>Bacillales</taxon>
        <taxon>Bacillaceae</taxon>
        <taxon>Bacillus</taxon>
    </lineage>
</organism>
<feature type="transmembrane region" description="Helical" evidence="1">
    <location>
        <begin position="99"/>
        <end position="119"/>
    </location>
</feature>
<evidence type="ECO:0000256" key="1">
    <source>
        <dbReference type="SAM" id="Phobius"/>
    </source>
</evidence>
<dbReference type="NCBIfam" id="TIGR04086">
    <property type="entry name" value="TIGR04086_membr"/>
    <property type="match status" value="1"/>
</dbReference>
<proteinExistence type="predicted"/>
<gene>
    <name evidence="2" type="ORF">HMPREF1015_00396</name>
</gene>
<dbReference type="HOGENOM" id="CLU_149197_3_1_9"/>
<sequence length="127" mass="13836">MQRQISAVLYGVSAILIMAIASSLIFATILRLSQLTEHSIQLLVTIISFFSLFIGGYITGRKGKEKGLLLGAFTGIIYSSIIFLYQFLGYDSIFSLKQLIFHLCYIATAMLGSVLGVNLSGGKTKES</sequence>
<keyword evidence="1" id="KW-1133">Transmembrane helix</keyword>
<dbReference type="InterPro" id="IPR023804">
    <property type="entry name" value="DUF3792_TM"/>
</dbReference>
<dbReference type="PATRIC" id="fig|665952.3.peg.3307"/>